<keyword evidence="2" id="KW-0808">Transferase</keyword>
<feature type="domain" description="N-acetyltransferase" evidence="1">
    <location>
        <begin position="1"/>
        <end position="118"/>
    </location>
</feature>
<reference evidence="2 3" key="1">
    <citation type="submission" date="2016-05" db="EMBL/GenBank/DDBJ databases">
        <title>Complete genome sequence of Pseudomonas antarctica PAMC 27494.</title>
        <authorList>
            <person name="Lee J."/>
        </authorList>
    </citation>
    <scope>NUCLEOTIDE SEQUENCE [LARGE SCALE GENOMIC DNA]</scope>
    <source>
        <strain evidence="2 3">PAMC 27494</strain>
        <plasmid evidence="3">Plasmid pp27494_1</plasmid>
    </source>
</reference>
<dbReference type="AlphaFoldDB" id="A0A172ZAC8"/>
<dbReference type="InterPro" id="IPR016181">
    <property type="entry name" value="Acyl_CoA_acyltransferase"/>
</dbReference>
<dbReference type="PROSITE" id="PS51186">
    <property type="entry name" value="GNAT"/>
    <property type="match status" value="1"/>
</dbReference>
<evidence type="ECO:0000313" key="3">
    <source>
        <dbReference type="Proteomes" id="UP000077829"/>
    </source>
</evidence>
<name>A0A172ZAC8_9PSED</name>
<dbReference type="KEGG" id="panr:A7J50_5907"/>
<dbReference type="Gene3D" id="3.40.630.30">
    <property type="match status" value="1"/>
</dbReference>
<dbReference type="Proteomes" id="UP000077829">
    <property type="component" value="Plasmid pP27494_1"/>
</dbReference>
<proteinExistence type="predicted"/>
<dbReference type="PATRIC" id="fig|219572.3.peg.6058"/>
<dbReference type="CDD" id="cd04301">
    <property type="entry name" value="NAT_SF"/>
    <property type="match status" value="1"/>
</dbReference>
<evidence type="ECO:0000259" key="1">
    <source>
        <dbReference type="PROSITE" id="PS51186"/>
    </source>
</evidence>
<organism evidence="2 3">
    <name type="scientific">Pseudomonas antarctica</name>
    <dbReference type="NCBI Taxonomy" id="219572"/>
    <lineage>
        <taxon>Bacteria</taxon>
        <taxon>Pseudomonadati</taxon>
        <taxon>Pseudomonadota</taxon>
        <taxon>Gammaproteobacteria</taxon>
        <taxon>Pseudomonadales</taxon>
        <taxon>Pseudomonadaceae</taxon>
        <taxon>Pseudomonas</taxon>
    </lineage>
</organism>
<accession>A0A172ZAC8</accession>
<keyword evidence="2" id="KW-0614">Plasmid</keyword>
<evidence type="ECO:0000313" key="2">
    <source>
        <dbReference type="EMBL" id="ANF89231.1"/>
    </source>
</evidence>
<geneLocation type="plasmid" evidence="3">
    <name>pp27494_1</name>
</geneLocation>
<dbReference type="Pfam" id="PF13508">
    <property type="entry name" value="Acetyltransf_7"/>
    <property type="match status" value="1"/>
</dbReference>
<sequence>MSRIGKVASEPVELLLAIDDTAGQEVVGFLLYSPVPTHRDACGVNYMAVKQNRRRKGVGSELIRRLVVQYPHAELTCAVKKVPFYESLGFQVLDAHNTQVVMNTRSASTTGLMAVLDVSALYESSDAKAIHSRLVQRWGLKAMMQAEKQLERHVGQLARQANAFVGQRLALKSD</sequence>
<protein>
    <submittedName>
        <fullName evidence="2">Acetyltransferase</fullName>
    </submittedName>
</protein>
<gene>
    <name evidence="2" type="ORF">A7J50_5907</name>
</gene>
<dbReference type="SUPFAM" id="SSF55729">
    <property type="entry name" value="Acyl-CoA N-acyltransferases (Nat)"/>
    <property type="match status" value="1"/>
</dbReference>
<dbReference type="InterPro" id="IPR000182">
    <property type="entry name" value="GNAT_dom"/>
</dbReference>
<dbReference type="GO" id="GO:0016747">
    <property type="term" value="F:acyltransferase activity, transferring groups other than amino-acyl groups"/>
    <property type="evidence" value="ECO:0007669"/>
    <property type="project" value="InterPro"/>
</dbReference>
<dbReference type="EMBL" id="CP015601">
    <property type="protein sequence ID" value="ANF89231.1"/>
    <property type="molecule type" value="Genomic_DNA"/>
</dbReference>